<dbReference type="InterPro" id="IPR017441">
    <property type="entry name" value="Protein_kinase_ATP_BS"/>
</dbReference>
<accession>E9E3H0</accession>
<organism evidence="13">
    <name type="scientific">Metarhizium acridum (strain CQMa 102)</name>
    <dbReference type="NCBI Taxonomy" id="655827"/>
    <lineage>
        <taxon>Eukaryota</taxon>
        <taxon>Fungi</taxon>
        <taxon>Dikarya</taxon>
        <taxon>Ascomycota</taxon>
        <taxon>Pezizomycotina</taxon>
        <taxon>Sordariomycetes</taxon>
        <taxon>Hypocreomycetidae</taxon>
        <taxon>Hypocreales</taxon>
        <taxon>Clavicipitaceae</taxon>
        <taxon>Metarhizium</taxon>
    </lineage>
</organism>
<sequence>MIGDVLNERYQIVDKLGYGGYSTVWLARDTQQKLYVALKVGISDSRLHETRTLRRLSDPKPRNASSLVASSGHDAIPPLLDEFTVRGPNGTHPCYATTPAQCSLSDASFHYLFRLEVARALSVKLVSAIAYVHSQGYIHGDTHLILADFGEAFAPASRMRPCQDCRSPLAARPPEARFEPPSPLSFSVDIWCLAVAMWNLVAMKPLFSDEFVTPDAVLAQQVDVLGPLPPRWWQRWEQRHQFFDEAGDSTQGGDPSPPLGEAFDVGVQKYRKKLNVGVFSQGEQTAFLQLLHQMLSFDPRKRPTAVEVLESDWVVEWAKPDFERSMNHAVGPTGYPSSTRRSPLLTAARQKRLAQ</sequence>
<keyword evidence="5" id="KW-0418">Kinase</keyword>
<evidence type="ECO:0000313" key="13">
    <source>
        <dbReference type="Proteomes" id="UP000002499"/>
    </source>
</evidence>
<feature type="domain" description="Protein kinase" evidence="11">
    <location>
        <begin position="10"/>
        <end position="314"/>
    </location>
</feature>
<keyword evidence="2" id="KW-0723">Serine/threonine-protein kinase</keyword>
<dbReference type="Gene3D" id="1.10.510.10">
    <property type="entry name" value="Transferase(Phosphotransferase) domain 1"/>
    <property type="match status" value="2"/>
</dbReference>
<keyword evidence="13" id="KW-1185">Reference proteome</keyword>
<dbReference type="PANTHER" id="PTHR47634:SF9">
    <property type="entry name" value="PROTEIN KINASE DOMAIN-CONTAINING PROTEIN-RELATED"/>
    <property type="match status" value="1"/>
</dbReference>
<dbReference type="Pfam" id="PF00069">
    <property type="entry name" value="Pkinase"/>
    <property type="match status" value="1"/>
</dbReference>
<feature type="region of interest" description="Disordered" evidence="10">
    <location>
        <begin position="325"/>
        <end position="355"/>
    </location>
</feature>
<dbReference type="GO" id="GO:0050684">
    <property type="term" value="P:regulation of mRNA processing"/>
    <property type="evidence" value="ECO:0007669"/>
    <property type="project" value="TreeGrafter"/>
</dbReference>
<evidence type="ECO:0000256" key="10">
    <source>
        <dbReference type="SAM" id="MobiDB-lite"/>
    </source>
</evidence>
<dbReference type="GO" id="GO:0005737">
    <property type="term" value="C:cytoplasm"/>
    <property type="evidence" value="ECO:0007669"/>
    <property type="project" value="TreeGrafter"/>
</dbReference>
<evidence type="ECO:0000256" key="6">
    <source>
        <dbReference type="ARBA" id="ARBA00022840"/>
    </source>
</evidence>
<dbReference type="PROSITE" id="PS50011">
    <property type="entry name" value="PROTEIN_KINASE_DOM"/>
    <property type="match status" value="1"/>
</dbReference>
<dbReference type="InterPro" id="IPR051334">
    <property type="entry name" value="SRPK"/>
</dbReference>
<feature type="binding site" evidence="9">
    <location>
        <position position="39"/>
    </location>
    <ligand>
        <name>ATP</name>
        <dbReference type="ChEBI" id="CHEBI:30616"/>
    </ligand>
</feature>
<evidence type="ECO:0000259" key="11">
    <source>
        <dbReference type="PROSITE" id="PS50011"/>
    </source>
</evidence>
<evidence type="ECO:0000256" key="5">
    <source>
        <dbReference type="ARBA" id="ARBA00022777"/>
    </source>
</evidence>
<dbReference type="EMBL" id="GL698498">
    <property type="protein sequence ID" value="EFY89563.1"/>
    <property type="molecule type" value="Genomic_DNA"/>
</dbReference>
<dbReference type="OrthoDB" id="4959768at2759"/>
<evidence type="ECO:0000256" key="8">
    <source>
        <dbReference type="ARBA" id="ARBA00048679"/>
    </source>
</evidence>
<gene>
    <name evidence="12" type="ORF">MAC_04418</name>
</gene>
<reference evidence="12 13" key="1">
    <citation type="journal article" date="2011" name="PLoS Genet.">
        <title>Genome sequencing and comparative transcriptomics of the model entomopathogenic fungi Metarhizium anisopliae and M. acridum.</title>
        <authorList>
            <person name="Gao Q."/>
            <person name="Jin K."/>
            <person name="Ying S.H."/>
            <person name="Zhang Y."/>
            <person name="Xiao G."/>
            <person name="Shang Y."/>
            <person name="Duan Z."/>
            <person name="Hu X."/>
            <person name="Xie X.Q."/>
            <person name="Zhou G."/>
            <person name="Peng G."/>
            <person name="Luo Z."/>
            <person name="Huang W."/>
            <person name="Wang B."/>
            <person name="Fang W."/>
            <person name="Wang S."/>
            <person name="Zhong Y."/>
            <person name="Ma L.J."/>
            <person name="St Leger R.J."/>
            <person name="Zhao G.P."/>
            <person name="Pei Y."/>
            <person name="Feng M.G."/>
            <person name="Xia Y."/>
            <person name="Wang C."/>
        </authorList>
    </citation>
    <scope>NUCLEOTIDE SEQUENCE [LARGE SCALE GENOMIC DNA]</scope>
    <source>
        <strain evidence="12 13">CQMa 102</strain>
    </source>
</reference>
<evidence type="ECO:0000256" key="7">
    <source>
        <dbReference type="ARBA" id="ARBA00047899"/>
    </source>
</evidence>
<comment type="catalytic activity">
    <reaction evidence="8">
        <text>L-seryl-[protein] + ATP = O-phospho-L-seryl-[protein] + ADP + H(+)</text>
        <dbReference type="Rhea" id="RHEA:17989"/>
        <dbReference type="Rhea" id="RHEA-COMP:9863"/>
        <dbReference type="Rhea" id="RHEA-COMP:11604"/>
        <dbReference type="ChEBI" id="CHEBI:15378"/>
        <dbReference type="ChEBI" id="CHEBI:29999"/>
        <dbReference type="ChEBI" id="CHEBI:30616"/>
        <dbReference type="ChEBI" id="CHEBI:83421"/>
        <dbReference type="ChEBI" id="CHEBI:456216"/>
        <dbReference type="EC" id="2.7.11.1"/>
    </reaction>
</comment>
<keyword evidence="3" id="KW-0808">Transferase</keyword>
<evidence type="ECO:0000256" key="2">
    <source>
        <dbReference type="ARBA" id="ARBA00022527"/>
    </source>
</evidence>
<dbReference type="InterPro" id="IPR000719">
    <property type="entry name" value="Prot_kinase_dom"/>
</dbReference>
<dbReference type="GO" id="GO:0004674">
    <property type="term" value="F:protein serine/threonine kinase activity"/>
    <property type="evidence" value="ECO:0007669"/>
    <property type="project" value="UniProtKB-KW"/>
</dbReference>
<dbReference type="InterPro" id="IPR011009">
    <property type="entry name" value="Kinase-like_dom_sf"/>
</dbReference>
<dbReference type="InParanoid" id="E9E3H0"/>
<dbReference type="Proteomes" id="UP000002499">
    <property type="component" value="Unassembled WGS sequence"/>
</dbReference>
<protein>
    <recommendedName>
        <fullName evidence="1">non-specific serine/threonine protein kinase</fullName>
        <ecNumber evidence="1">2.7.11.1</ecNumber>
    </recommendedName>
</protein>
<dbReference type="SUPFAM" id="SSF56112">
    <property type="entry name" value="Protein kinase-like (PK-like)"/>
    <property type="match status" value="1"/>
</dbReference>
<keyword evidence="4 9" id="KW-0547">Nucleotide-binding</keyword>
<dbReference type="GO" id="GO:0005524">
    <property type="term" value="F:ATP binding"/>
    <property type="evidence" value="ECO:0007669"/>
    <property type="project" value="UniProtKB-UniRule"/>
</dbReference>
<dbReference type="PROSITE" id="PS00107">
    <property type="entry name" value="PROTEIN_KINASE_ATP"/>
    <property type="match status" value="1"/>
</dbReference>
<dbReference type="OMA" id="WALPDCE"/>
<dbReference type="EC" id="2.7.11.1" evidence="1"/>
<dbReference type="GO" id="GO:0005634">
    <property type="term" value="C:nucleus"/>
    <property type="evidence" value="ECO:0007669"/>
    <property type="project" value="TreeGrafter"/>
</dbReference>
<comment type="catalytic activity">
    <reaction evidence="7">
        <text>L-threonyl-[protein] + ATP = O-phospho-L-threonyl-[protein] + ADP + H(+)</text>
        <dbReference type="Rhea" id="RHEA:46608"/>
        <dbReference type="Rhea" id="RHEA-COMP:11060"/>
        <dbReference type="Rhea" id="RHEA-COMP:11605"/>
        <dbReference type="ChEBI" id="CHEBI:15378"/>
        <dbReference type="ChEBI" id="CHEBI:30013"/>
        <dbReference type="ChEBI" id="CHEBI:30616"/>
        <dbReference type="ChEBI" id="CHEBI:61977"/>
        <dbReference type="ChEBI" id="CHEBI:456216"/>
        <dbReference type="EC" id="2.7.11.1"/>
    </reaction>
</comment>
<evidence type="ECO:0000313" key="12">
    <source>
        <dbReference type="EMBL" id="EFY89563.1"/>
    </source>
</evidence>
<evidence type="ECO:0000256" key="9">
    <source>
        <dbReference type="PROSITE-ProRule" id="PRU10141"/>
    </source>
</evidence>
<dbReference type="SMART" id="SM00220">
    <property type="entry name" value="S_TKc"/>
    <property type="match status" value="1"/>
</dbReference>
<keyword evidence="6 9" id="KW-0067">ATP-binding</keyword>
<dbReference type="KEGG" id="maw:19248729"/>
<dbReference type="PANTHER" id="PTHR47634">
    <property type="entry name" value="PROTEIN KINASE DOMAIN-CONTAINING PROTEIN-RELATED"/>
    <property type="match status" value="1"/>
</dbReference>
<dbReference type="HOGENOM" id="CLU_000288_81_2_1"/>
<dbReference type="AlphaFoldDB" id="E9E3H0"/>
<dbReference type="Gene3D" id="3.30.200.20">
    <property type="entry name" value="Phosphorylase Kinase, domain 1"/>
    <property type="match status" value="1"/>
</dbReference>
<proteinExistence type="predicted"/>
<name>E9E3H0_METAQ</name>
<evidence type="ECO:0000256" key="1">
    <source>
        <dbReference type="ARBA" id="ARBA00012513"/>
    </source>
</evidence>
<evidence type="ECO:0000256" key="3">
    <source>
        <dbReference type="ARBA" id="ARBA00022679"/>
    </source>
</evidence>
<dbReference type="GO" id="GO:0000245">
    <property type="term" value="P:spliceosomal complex assembly"/>
    <property type="evidence" value="ECO:0007669"/>
    <property type="project" value="TreeGrafter"/>
</dbReference>
<dbReference type="GeneID" id="19248729"/>
<evidence type="ECO:0000256" key="4">
    <source>
        <dbReference type="ARBA" id="ARBA00022741"/>
    </source>
</evidence>
<dbReference type="eggNOG" id="KOG1290">
    <property type="taxonomic scope" value="Eukaryota"/>
</dbReference>